<dbReference type="Proteomes" id="UP000799755">
    <property type="component" value="Unassembled WGS sequence"/>
</dbReference>
<evidence type="ECO:0000313" key="1">
    <source>
        <dbReference type="EMBL" id="KAF2477879.1"/>
    </source>
</evidence>
<name>A0ACB6RF28_9PLEO</name>
<organism evidence="1 2">
    <name type="scientific">Lindgomyces ingoldianus</name>
    <dbReference type="NCBI Taxonomy" id="673940"/>
    <lineage>
        <taxon>Eukaryota</taxon>
        <taxon>Fungi</taxon>
        <taxon>Dikarya</taxon>
        <taxon>Ascomycota</taxon>
        <taxon>Pezizomycotina</taxon>
        <taxon>Dothideomycetes</taxon>
        <taxon>Pleosporomycetidae</taxon>
        <taxon>Pleosporales</taxon>
        <taxon>Lindgomycetaceae</taxon>
        <taxon>Lindgomyces</taxon>
    </lineage>
</organism>
<keyword evidence="2" id="KW-1185">Reference proteome</keyword>
<gene>
    <name evidence="1" type="ORF">BDR25DRAFT_348190</name>
</gene>
<reference evidence="1" key="1">
    <citation type="journal article" date="2020" name="Stud. Mycol.">
        <title>101 Dothideomycetes genomes: a test case for predicting lifestyles and emergence of pathogens.</title>
        <authorList>
            <person name="Haridas S."/>
            <person name="Albert R."/>
            <person name="Binder M."/>
            <person name="Bloem J."/>
            <person name="Labutti K."/>
            <person name="Salamov A."/>
            <person name="Andreopoulos B."/>
            <person name="Baker S."/>
            <person name="Barry K."/>
            <person name="Bills G."/>
            <person name="Bluhm B."/>
            <person name="Cannon C."/>
            <person name="Castanera R."/>
            <person name="Culley D."/>
            <person name="Daum C."/>
            <person name="Ezra D."/>
            <person name="Gonzalez J."/>
            <person name="Henrissat B."/>
            <person name="Kuo A."/>
            <person name="Liang C."/>
            <person name="Lipzen A."/>
            <person name="Lutzoni F."/>
            <person name="Magnuson J."/>
            <person name="Mondo S."/>
            <person name="Nolan M."/>
            <person name="Ohm R."/>
            <person name="Pangilinan J."/>
            <person name="Park H.-J."/>
            <person name="Ramirez L."/>
            <person name="Alfaro M."/>
            <person name="Sun H."/>
            <person name="Tritt A."/>
            <person name="Yoshinaga Y."/>
            <person name="Zwiers L.-H."/>
            <person name="Turgeon B."/>
            <person name="Goodwin S."/>
            <person name="Spatafora J."/>
            <person name="Crous P."/>
            <person name="Grigoriev I."/>
        </authorList>
    </citation>
    <scope>NUCLEOTIDE SEQUENCE</scope>
    <source>
        <strain evidence="1">ATCC 200398</strain>
    </source>
</reference>
<evidence type="ECO:0000313" key="2">
    <source>
        <dbReference type="Proteomes" id="UP000799755"/>
    </source>
</evidence>
<accession>A0ACB6RF28</accession>
<sequence>MCPEFRTQHQRRLSTTLNALITANDSTLCFPQHCAVSPCQSLIGCAFCSRFQKVILPASLRDPSCLKAQVASSSSLDIFVPPAGELRGRHIYYVVPSTSSGHPDCSHLEFGVLRQCSWTAGGKIKDILRRNTLSSTQGPTNSWKELPLVDPSVPELSTKFYPTSRHIHTTQTQPITPLWLNAIFLRLNAQSLRNETPLHPPLQLAMCCYRWEICKAHLNTRLGVKSTKIANPRERLQENRRISLPSTRTLFDTDENGASTKYRRLGSQPPDRQHSEVAFSTSGTPSIVLIRSFVRQSTSKHHLWAEPKLAVSISASQVTPKIIREATNVQQRRREETSPSYTHTGSLFNTDVTAAEALRQALEIQDHILSQHNLTRPKLDMNPLNPPKDARSRPNQLPFTPTNQPE</sequence>
<protein>
    <submittedName>
        <fullName evidence="1">Uncharacterized protein</fullName>
    </submittedName>
</protein>
<comment type="caution">
    <text evidence="1">The sequence shown here is derived from an EMBL/GenBank/DDBJ whole genome shotgun (WGS) entry which is preliminary data.</text>
</comment>
<proteinExistence type="predicted"/>
<dbReference type="EMBL" id="MU003492">
    <property type="protein sequence ID" value="KAF2477879.1"/>
    <property type="molecule type" value="Genomic_DNA"/>
</dbReference>